<evidence type="ECO:0000313" key="3">
    <source>
        <dbReference type="Proteomes" id="UP001215151"/>
    </source>
</evidence>
<gene>
    <name evidence="2" type="ORF">ONZ51_g9505</name>
</gene>
<evidence type="ECO:0000313" key="2">
    <source>
        <dbReference type="EMBL" id="KAJ8468641.1"/>
    </source>
</evidence>
<dbReference type="Proteomes" id="UP001215151">
    <property type="component" value="Unassembled WGS sequence"/>
</dbReference>
<evidence type="ECO:0000256" key="1">
    <source>
        <dbReference type="SAM" id="MobiDB-lite"/>
    </source>
</evidence>
<accession>A0AAD7X7M0</accession>
<feature type="region of interest" description="Disordered" evidence="1">
    <location>
        <begin position="42"/>
        <end position="94"/>
    </location>
</feature>
<protein>
    <submittedName>
        <fullName evidence="2">Uncharacterized protein</fullName>
    </submittedName>
</protein>
<proteinExistence type="predicted"/>
<reference evidence="2" key="1">
    <citation type="submission" date="2022-11" db="EMBL/GenBank/DDBJ databases">
        <title>Genome Sequence of Cubamyces cubensis.</title>
        <authorList>
            <person name="Buettner E."/>
        </authorList>
    </citation>
    <scope>NUCLEOTIDE SEQUENCE</scope>
    <source>
        <strain evidence="2">MPL-01</strain>
    </source>
</reference>
<feature type="compositionally biased region" description="Basic residues" evidence="1">
    <location>
        <begin position="56"/>
        <end position="74"/>
    </location>
</feature>
<dbReference type="AlphaFoldDB" id="A0AAD7X7M0"/>
<name>A0AAD7X7M0_9APHY</name>
<keyword evidence="3" id="KW-1185">Reference proteome</keyword>
<sequence>MATVCGAAAFAIQSPRPYQAHHPLFSALSNRPLATPTAAAREGNALPIDTSEMSKKKYHAKQHSNKRRLLKRRRMAEERRAAAERGLAAQEGEGGGNAVAVQATLLVEETNVDSPVIRSAGAYVAGGTEARREGGPGLA</sequence>
<comment type="caution">
    <text evidence="2">The sequence shown here is derived from an EMBL/GenBank/DDBJ whole genome shotgun (WGS) entry which is preliminary data.</text>
</comment>
<dbReference type="EMBL" id="JAPEVG010000327">
    <property type="protein sequence ID" value="KAJ8468641.1"/>
    <property type="molecule type" value="Genomic_DNA"/>
</dbReference>
<organism evidence="2 3">
    <name type="scientific">Trametes cubensis</name>
    <dbReference type="NCBI Taxonomy" id="1111947"/>
    <lineage>
        <taxon>Eukaryota</taxon>
        <taxon>Fungi</taxon>
        <taxon>Dikarya</taxon>
        <taxon>Basidiomycota</taxon>
        <taxon>Agaricomycotina</taxon>
        <taxon>Agaricomycetes</taxon>
        <taxon>Polyporales</taxon>
        <taxon>Polyporaceae</taxon>
        <taxon>Trametes</taxon>
    </lineage>
</organism>